<dbReference type="STRING" id="640132.Srot_0289"/>
<name>D6ZB17_SEGRD</name>
<dbReference type="Gene3D" id="1.10.530.10">
    <property type="match status" value="1"/>
</dbReference>
<protein>
    <submittedName>
        <fullName evidence="1">Chitinase-like protein</fullName>
    </submittedName>
</protein>
<accession>D6ZB17</accession>
<reference evidence="1 2" key="1">
    <citation type="journal article" date="2010" name="Stand. Genomic Sci.">
        <title>Complete genome sequence of Segniliparus rotundus type strain (CDC 1076).</title>
        <authorList>
            <person name="Sikorski J."/>
            <person name="Lapidus A."/>
            <person name="Copeland A."/>
            <person name="Misra M."/>
            <person name="Glavina Del Rio T."/>
            <person name="Nolan M."/>
            <person name="Lucas S."/>
            <person name="Chen F."/>
            <person name="Tice H."/>
            <person name="Cheng J.F."/>
            <person name="Jando M."/>
            <person name="Schneider S."/>
            <person name="Bruce D."/>
            <person name="Goodwin L."/>
            <person name="Pitluck S."/>
            <person name="Liolios K."/>
            <person name="Mikhailova N."/>
            <person name="Pati A."/>
            <person name="Ivanova N."/>
            <person name="Mavromatis K."/>
            <person name="Chen A."/>
            <person name="Palaniappan K."/>
            <person name="Chertkov O."/>
            <person name="Land M."/>
            <person name="Hauser L."/>
            <person name="Chang Y.J."/>
            <person name="Jeffries C.D."/>
            <person name="Brettin T."/>
            <person name="Detter J.C."/>
            <person name="Han C."/>
            <person name="Rohde M."/>
            <person name="Goker M."/>
            <person name="Bristow J."/>
            <person name="Eisen J.A."/>
            <person name="Markowitz V."/>
            <person name="Hugenholtz P."/>
            <person name="Kyrpides N.C."/>
            <person name="Klenk H.P."/>
        </authorList>
    </citation>
    <scope>NUCLEOTIDE SEQUENCE [LARGE SCALE GENOMIC DNA]</scope>
    <source>
        <strain evidence="2">ATCC BAA-972 / CDC 1076 / CIP 108378 / DSM 44985 / JCM 13578</strain>
    </source>
</reference>
<keyword evidence="2" id="KW-1185">Reference proteome</keyword>
<dbReference type="CAZy" id="GH19">
    <property type="family name" value="Glycoside Hydrolase Family 19"/>
</dbReference>
<dbReference type="eggNOG" id="COG3179">
    <property type="taxonomic scope" value="Bacteria"/>
</dbReference>
<dbReference type="EMBL" id="CP001958">
    <property type="protein sequence ID" value="ADG96776.1"/>
    <property type="molecule type" value="Genomic_DNA"/>
</dbReference>
<dbReference type="Proteomes" id="UP000002247">
    <property type="component" value="Chromosome"/>
</dbReference>
<dbReference type="KEGG" id="srt:Srot_0289"/>
<sequence length="277" mass="30641">MRGDIQNSVVNAFALVCQALDKADNEVKTHIEENYDVLLKALDAQGGPPPPLSEEALGRVMPKLAKDPQKLHEYYEMLLQTMRENGIDDPKAQITFLATLAEESDQFTAPGLEELWDEKYGDNPPYDARAHYYQVVDGLEGDDWVYHGRGYIQLTNRANYQAAQDYLRQHGYPNIDLMGHPEQASDPKTAAATAGWFWKNHGADLSRVAAAGDPSTAFTNVTMGVNGAVNGEVAPAAQYPTRAEYYNALVTEYREMLAARGVPESSLPTTIDTAPRY</sequence>
<evidence type="ECO:0000313" key="1">
    <source>
        <dbReference type="EMBL" id="ADG96776.1"/>
    </source>
</evidence>
<dbReference type="HOGENOM" id="CLU_1004342_0_0_11"/>
<proteinExistence type="predicted"/>
<gene>
    <name evidence="1" type="ordered locus">Srot_0289</name>
</gene>
<dbReference type="AlphaFoldDB" id="D6ZB17"/>
<dbReference type="InterPro" id="IPR023346">
    <property type="entry name" value="Lysozyme-like_dom_sf"/>
</dbReference>
<evidence type="ECO:0000313" key="2">
    <source>
        <dbReference type="Proteomes" id="UP000002247"/>
    </source>
</evidence>
<organism evidence="1 2">
    <name type="scientific">Segniliparus rotundus (strain ATCC BAA-972 / CDC 1076 / CIP 108378 / DSM 44985 / JCM 13578)</name>
    <dbReference type="NCBI Taxonomy" id="640132"/>
    <lineage>
        <taxon>Bacteria</taxon>
        <taxon>Bacillati</taxon>
        <taxon>Actinomycetota</taxon>
        <taxon>Actinomycetes</taxon>
        <taxon>Mycobacteriales</taxon>
        <taxon>Segniliparaceae</taxon>
        <taxon>Segniliparus</taxon>
    </lineage>
</organism>
<dbReference type="SUPFAM" id="SSF53955">
    <property type="entry name" value="Lysozyme-like"/>
    <property type="match status" value="1"/>
</dbReference>